<organism evidence="2 3">
    <name type="scientific">Kineosporia mesophila</name>
    <dbReference type="NCBI Taxonomy" id="566012"/>
    <lineage>
        <taxon>Bacteria</taxon>
        <taxon>Bacillati</taxon>
        <taxon>Actinomycetota</taxon>
        <taxon>Actinomycetes</taxon>
        <taxon>Kineosporiales</taxon>
        <taxon>Kineosporiaceae</taxon>
        <taxon>Kineosporia</taxon>
    </lineage>
</organism>
<sequence>MNQQKTFLVFGATGQTGQHFTALALKQGHKVRAVVRNAGKLAITHPDLAVHPGAVPGVANLDELLQDTDFVVCMLGDAQMQKQQKVNTAFVHELVPAMRRAGVSRFLYQAGGLSKPPGSKLSLPFRIIKGTVARSFIGQHEDNESVMEYLTHEAGDIEWMVHRAGIGSNGPSKGTLKRSSTAFSIGTFEDVAAYNLHTVMDPSAIHTCDLSTYRQP</sequence>
<dbReference type="InterPro" id="IPR051606">
    <property type="entry name" value="Polyketide_Oxido-like"/>
</dbReference>
<protein>
    <submittedName>
        <fullName evidence="2">NAD(P)H-binding protein</fullName>
    </submittedName>
</protein>
<dbReference type="Pfam" id="PF13460">
    <property type="entry name" value="NAD_binding_10"/>
    <property type="match status" value="1"/>
</dbReference>
<feature type="domain" description="NAD(P)-binding" evidence="1">
    <location>
        <begin position="11"/>
        <end position="199"/>
    </location>
</feature>
<accession>A0ABP6ZQB7</accession>
<dbReference type="InterPro" id="IPR036291">
    <property type="entry name" value="NAD(P)-bd_dom_sf"/>
</dbReference>
<keyword evidence="3" id="KW-1185">Reference proteome</keyword>
<evidence type="ECO:0000259" key="1">
    <source>
        <dbReference type="Pfam" id="PF13460"/>
    </source>
</evidence>
<comment type="caution">
    <text evidence="2">The sequence shown here is derived from an EMBL/GenBank/DDBJ whole genome shotgun (WGS) entry which is preliminary data.</text>
</comment>
<gene>
    <name evidence="2" type="ORF">GCM10022223_34080</name>
</gene>
<dbReference type="InterPro" id="IPR016040">
    <property type="entry name" value="NAD(P)-bd_dom"/>
</dbReference>
<dbReference type="Proteomes" id="UP001501074">
    <property type="component" value="Unassembled WGS sequence"/>
</dbReference>
<dbReference type="PANTHER" id="PTHR43355">
    <property type="entry name" value="FLAVIN REDUCTASE (NADPH)"/>
    <property type="match status" value="1"/>
</dbReference>
<proteinExistence type="predicted"/>
<dbReference type="RefSeq" id="WP_231488954.1">
    <property type="nucleotide sequence ID" value="NZ_BAAAZO010000005.1"/>
</dbReference>
<dbReference type="SUPFAM" id="SSF51735">
    <property type="entry name" value="NAD(P)-binding Rossmann-fold domains"/>
    <property type="match status" value="1"/>
</dbReference>
<dbReference type="Gene3D" id="3.40.50.720">
    <property type="entry name" value="NAD(P)-binding Rossmann-like Domain"/>
    <property type="match status" value="1"/>
</dbReference>
<dbReference type="PANTHER" id="PTHR43355:SF2">
    <property type="entry name" value="FLAVIN REDUCTASE (NADPH)"/>
    <property type="match status" value="1"/>
</dbReference>
<evidence type="ECO:0000313" key="3">
    <source>
        <dbReference type="Proteomes" id="UP001501074"/>
    </source>
</evidence>
<name>A0ABP6ZQB7_9ACTN</name>
<dbReference type="EMBL" id="BAAAZO010000005">
    <property type="protein sequence ID" value="GAA3614995.1"/>
    <property type="molecule type" value="Genomic_DNA"/>
</dbReference>
<evidence type="ECO:0000313" key="2">
    <source>
        <dbReference type="EMBL" id="GAA3614995.1"/>
    </source>
</evidence>
<reference evidence="3" key="1">
    <citation type="journal article" date="2019" name="Int. J. Syst. Evol. Microbiol.">
        <title>The Global Catalogue of Microorganisms (GCM) 10K type strain sequencing project: providing services to taxonomists for standard genome sequencing and annotation.</title>
        <authorList>
            <consortium name="The Broad Institute Genomics Platform"/>
            <consortium name="The Broad Institute Genome Sequencing Center for Infectious Disease"/>
            <person name="Wu L."/>
            <person name="Ma J."/>
        </authorList>
    </citation>
    <scope>NUCLEOTIDE SEQUENCE [LARGE SCALE GENOMIC DNA]</scope>
    <source>
        <strain evidence="3">JCM 16902</strain>
    </source>
</reference>